<keyword evidence="1" id="KW-0472">Membrane</keyword>
<name>A0A1C4CHF9_9BACT</name>
<dbReference type="Proteomes" id="UP000242818">
    <property type="component" value="Unassembled WGS sequence"/>
</dbReference>
<sequence>MQSLLYFLLFSAPLTVIFLLIRREQQSMQRINHTFVKLVQKFESWQMLR</sequence>
<dbReference type="AlphaFoldDB" id="A0A1C4CHF9"/>
<dbReference type="RefSeq" id="WP_165798373.1">
    <property type="nucleotide sequence ID" value="NZ_FMAR01000004.1"/>
</dbReference>
<evidence type="ECO:0000313" key="3">
    <source>
        <dbReference type="Proteomes" id="UP000242818"/>
    </source>
</evidence>
<organism evidence="2 3">
    <name type="scientific">Chitinophaga costaii</name>
    <dbReference type="NCBI Taxonomy" id="1335309"/>
    <lineage>
        <taxon>Bacteria</taxon>
        <taxon>Pseudomonadati</taxon>
        <taxon>Bacteroidota</taxon>
        <taxon>Chitinophagia</taxon>
        <taxon>Chitinophagales</taxon>
        <taxon>Chitinophagaceae</taxon>
        <taxon>Chitinophaga</taxon>
    </lineage>
</organism>
<keyword evidence="1" id="KW-1133">Transmembrane helix</keyword>
<keyword evidence="3" id="KW-1185">Reference proteome</keyword>
<evidence type="ECO:0000313" key="2">
    <source>
        <dbReference type="EMBL" id="SCC18502.1"/>
    </source>
</evidence>
<keyword evidence="1" id="KW-0812">Transmembrane</keyword>
<protein>
    <submittedName>
        <fullName evidence="2">Uncharacterized protein</fullName>
    </submittedName>
</protein>
<feature type="transmembrane region" description="Helical" evidence="1">
    <location>
        <begin position="6"/>
        <end position="21"/>
    </location>
</feature>
<evidence type="ECO:0000256" key="1">
    <source>
        <dbReference type="SAM" id="Phobius"/>
    </source>
</evidence>
<accession>A0A1C4CHF9</accession>
<gene>
    <name evidence="2" type="ORF">GA0116948_104125</name>
</gene>
<proteinExistence type="predicted"/>
<dbReference type="EMBL" id="FMAR01000004">
    <property type="protein sequence ID" value="SCC18502.1"/>
    <property type="molecule type" value="Genomic_DNA"/>
</dbReference>
<reference evidence="2 3" key="1">
    <citation type="submission" date="2016-08" db="EMBL/GenBank/DDBJ databases">
        <authorList>
            <person name="Seilhamer J.J."/>
        </authorList>
    </citation>
    <scope>NUCLEOTIDE SEQUENCE [LARGE SCALE GENOMIC DNA]</scope>
    <source>
        <strain evidence="2 3">A37T2</strain>
    </source>
</reference>